<dbReference type="OrthoDB" id="7771656at2759"/>
<proteinExistence type="predicted"/>
<reference evidence="2 3" key="1">
    <citation type="submission" date="2015-04" db="EMBL/GenBank/DDBJ databases">
        <authorList>
            <person name="Heijne W.H."/>
            <person name="Fedorova N.D."/>
            <person name="Nierman W.C."/>
            <person name="Vollebregt A.W."/>
            <person name="Zhao Z."/>
            <person name="Wu L."/>
            <person name="Kumar M."/>
            <person name="Stam H."/>
            <person name="van den Berg M.A."/>
            <person name="Pel H.J."/>
        </authorList>
    </citation>
    <scope>NUCLEOTIDE SEQUENCE [LARGE SCALE GENOMIC DNA]</scope>
    <source>
        <strain evidence="2 3">CBS 393.64</strain>
    </source>
</reference>
<evidence type="ECO:0000256" key="1">
    <source>
        <dbReference type="SAM" id="SignalP"/>
    </source>
</evidence>
<dbReference type="PANTHER" id="PTHR31047">
    <property type="entry name" value="MEIOTICALLY UP-REGULATED GENE 157 PROTEIN"/>
    <property type="match status" value="1"/>
</dbReference>
<dbReference type="SMART" id="SM01149">
    <property type="entry name" value="DUF1237"/>
    <property type="match status" value="1"/>
</dbReference>
<dbReference type="Gene3D" id="1.50.10.10">
    <property type="match status" value="1"/>
</dbReference>
<dbReference type="RefSeq" id="XP_013326343.1">
    <property type="nucleotide sequence ID" value="XM_013470889.1"/>
</dbReference>
<dbReference type="Proteomes" id="UP000053958">
    <property type="component" value="Unassembled WGS sequence"/>
</dbReference>
<dbReference type="InterPro" id="IPR008313">
    <property type="entry name" value="GH125"/>
</dbReference>
<sequence length="514" mass="56922">MLVLSLVLSAAAAWAANTSCPTDYTSYVSQPHGPFSSGRYHLSSMRPPPECRTFVSPEVEQTIARMKRTIADPDLFRLFENSWPNTLDTTIKWRGHAEGSDEELCFVITGDIDAMWLRDSANQLQSYLPVLRRNSSSNSIASLYRGVINLQSRYILENPFCQAFQPPKESGLPPVQNGASHDDTVFPPYSNQTVFECKYELDSLAAFLEVSSDYYSATKDAAFFGKYQWLDTVRAILNETRAMQIGTYSSNGSVNTSPYTFSRTTSSSEDTLDNNGIGNPFKTGTGLVRSAFRPSDDAAIYQGFIPANMMFATYLQSTSAIAAAVGQPGLAAEMQSFAAEIRQAISKYGITSISNSIFGQDNIYAYEVDGYGSRNIMDDANIPSLLSAPFFGYVDKNDPVYQATRKVLLSEDQPYYMAGPVISGIGSPHTGPGYVWPMSVIMRIFTTDDDEEITSNLKLLLSSTNGLGLLHESINAYNQSDYTRPWFAWVNGLFGQMILDLDSRKPYILKQSFQ</sequence>
<gene>
    <name evidence="2" type="ORF">T310_6302</name>
</gene>
<dbReference type="AlphaFoldDB" id="A0A0F4YPG4"/>
<dbReference type="STRING" id="1408163.A0A0F4YPG4"/>
<evidence type="ECO:0000313" key="2">
    <source>
        <dbReference type="EMBL" id="KKA19731.1"/>
    </source>
</evidence>
<dbReference type="GO" id="GO:0005975">
    <property type="term" value="P:carbohydrate metabolic process"/>
    <property type="evidence" value="ECO:0007669"/>
    <property type="project" value="InterPro"/>
</dbReference>
<dbReference type="SUPFAM" id="SSF48208">
    <property type="entry name" value="Six-hairpin glycosidases"/>
    <property type="match status" value="1"/>
</dbReference>
<dbReference type="InterPro" id="IPR008928">
    <property type="entry name" value="6-hairpin_glycosidase_sf"/>
</dbReference>
<accession>A0A0F4YPG4</accession>
<keyword evidence="3" id="KW-1185">Reference proteome</keyword>
<dbReference type="PANTHER" id="PTHR31047:SF1">
    <property type="entry name" value="DUF1237 DOMAIN-CONTAINING PROTEIN"/>
    <property type="match status" value="1"/>
</dbReference>
<dbReference type="InterPro" id="IPR012341">
    <property type="entry name" value="6hp_glycosidase-like_sf"/>
</dbReference>
<feature type="chain" id="PRO_5012497815" description="DUF1237 domain protein" evidence="1">
    <location>
        <begin position="16"/>
        <end position="514"/>
    </location>
</feature>
<dbReference type="GeneID" id="25318607"/>
<keyword evidence="1" id="KW-0732">Signal</keyword>
<evidence type="ECO:0008006" key="4">
    <source>
        <dbReference type="Google" id="ProtNLM"/>
    </source>
</evidence>
<dbReference type="GO" id="GO:0003824">
    <property type="term" value="F:catalytic activity"/>
    <property type="evidence" value="ECO:0007669"/>
    <property type="project" value="UniProtKB-ARBA"/>
</dbReference>
<dbReference type="EMBL" id="LASV01000325">
    <property type="protein sequence ID" value="KKA19731.1"/>
    <property type="molecule type" value="Genomic_DNA"/>
</dbReference>
<evidence type="ECO:0000313" key="3">
    <source>
        <dbReference type="Proteomes" id="UP000053958"/>
    </source>
</evidence>
<feature type="signal peptide" evidence="1">
    <location>
        <begin position="1"/>
        <end position="15"/>
    </location>
</feature>
<organism evidence="2 3">
    <name type="scientific">Rasamsonia emersonii (strain ATCC 16479 / CBS 393.64 / IMI 116815)</name>
    <dbReference type="NCBI Taxonomy" id="1408163"/>
    <lineage>
        <taxon>Eukaryota</taxon>
        <taxon>Fungi</taxon>
        <taxon>Dikarya</taxon>
        <taxon>Ascomycota</taxon>
        <taxon>Pezizomycotina</taxon>
        <taxon>Eurotiomycetes</taxon>
        <taxon>Eurotiomycetidae</taxon>
        <taxon>Eurotiales</taxon>
        <taxon>Trichocomaceae</taxon>
        <taxon>Rasamsonia</taxon>
    </lineage>
</organism>
<dbReference type="PIRSF" id="PIRSF028846">
    <property type="entry name" value="UCP028846"/>
    <property type="match status" value="1"/>
</dbReference>
<name>A0A0F4YPG4_RASE3</name>
<comment type="caution">
    <text evidence="2">The sequence shown here is derived from an EMBL/GenBank/DDBJ whole genome shotgun (WGS) entry which is preliminary data.</text>
</comment>
<protein>
    <recommendedName>
        <fullName evidence="4">DUF1237 domain protein</fullName>
    </recommendedName>
</protein>
<dbReference type="Pfam" id="PF06824">
    <property type="entry name" value="Glyco_hydro_125"/>
    <property type="match status" value="1"/>
</dbReference>